<proteinExistence type="predicted"/>
<protein>
    <submittedName>
        <fullName evidence="1">Uncharacterized protein</fullName>
    </submittedName>
</protein>
<dbReference type="AlphaFoldDB" id="A0A167AGQ6"/>
<evidence type="ECO:0000313" key="2">
    <source>
        <dbReference type="Proteomes" id="UP000077134"/>
    </source>
</evidence>
<dbReference type="KEGG" id="pcx:LPB68_08650"/>
<reference evidence="1 2" key="1">
    <citation type="submission" date="2016-02" db="EMBL/GenBank/DDBJ databases">
        <title>Paenibacillus sp. LPB0068, isolated from Crassostrea gigas.</title>
        <authorList>
            <person name="Shin S.-K."/>
            <person name="Yi H."/>
        </authorList>
    </citation>
    <scope>NUCLEOTIDE SEQUENCE [LARGE SCALE GENOMIC DNA]</scope>
    <source>
        <strain evidence="1 2">LPB0068</strain>
    </source>
</reference>
<comment type="caution">
    <text evidence="1">The sequence shown here is derived from an EMBL/GenBank/DDBJ whole genome shotgun (WGS) entry which is preliminary data.</text>
</comment>
<dbReference type="OrthoDB" id="2623036at2"/>
<organism evidence="1 2">
    <name type="scientific">Paenibacillus crassostreae</name>
    <dbReference type="NCBI Taxonomy" id="1763538"/>
    <lineage>
        <taxon>Bacteria</taxon>
        <taxon>Bacillati</taxon>
        <taxon>Bacillota</taxon>
        <taxon>Bacilli</taxon>
        <taxon>Bacillales</taxon>
        <taxon>Paenibacillaceae</taxon>
        <taxon>Paenibacillus</taxon>
    </lineage>
</organism>
<dbReference type="RefSeq" id="WP_068661350.1">
    <property type="nucleotide sequence ID" value="NZ_CP017770.1"/>
</dbReference>
<accession>A0A167AGQ6</accession>
<keyword evidence="2" id="KW-1185">Reference proteome</keyword>
<dbReference type="STRING" id="1763538.LPB68_08650"/>
<name>A0A167AGQ6_9BACL</name>
<evidence type="ECO:0000313" key="1">
    <source>
        <dbReference type="EMBL" id="OAB71005.1"/>
    </source>
</evidence>
<dbReference type="EMBL" id="LSFN01000044">
    <property type="protein sequence ID" value="OAB71005.1"/>
    <property type="molecule type" value="Genomic_DNA"/>
</dbReference>
<sequence length="191" mass="22068">MNKKTLFDNLTEKEQRLFTQFTKGKKDIQVLACNGKESCAIIDQTNLDPYNLIIGIVRNDERLCIGRYGEQHFSFITGQPTSLTRVWIDVKGQGDFKFHINCRDQYYELSNDDDEVEYNNEIMIALLHSPDYVQFSMYDGNLPYRKSSHIFTASKIASDNIRTIAHSLLNQHFPGLSRYLIQLEGDGNETE</sequence>
<gene>
    <name evidence="1" type="ORF">PNBC_20800</name>
</gene>
<dbReference type="Proteomes" id="UP000077134">
    <property type="component" value="Unassembled WGS sequence"/>
</dbReference>